<reference evidence="1 2" key="1">
    <citation type="submission" date="2018-08" db="EMBL/GenBank/DDBJ databases">
        <title>Aphanomyces genome sequencing and annotation.</title>
        <authorList>
            <person name="Minardi D."/>
            <person name="Oidtmann B."/>
            <person name="Van Der Giezen M."/>
            <person name="Studholme D.J."/>
        </authorList>
    </citation>
    <scope>NUCLEOTIDE SEQUENCE [LARGE SCALE GENOMIC DNA]</scope>
    <source>
        <strain evidence="1 2">197901</strain>
    </source>
</reference>
<name>A0A397EK63_APHAT</name>
<sequence length="118" mass="12744">VWSYGRPATFAAPGFGGTSGTATGPTLDKEDVDMGQNDVYLHNAPALPKNQTFKGSTKHNRRVFMAAYNLYIGQTNVLTANGVRPLIMPVRACIEPATKQSIAEWDMGKDPDDVSEGE</sequence>
<dbReference type="AlphaFoldDB" id="A0A397EK63"/>
<evidence type="ECO:0000313" key="2">
    <source>
        <dbReference type="Proteomes" id="UP000266196"/>
    </source>
</evidence>
<dbReference type="Proteomes" id="UP000266196">
    <property type="component" value="Unassembled WGS sequence"/>
</dbReference>
<proteinExistence type="predicted"/>
<organism evidence="1 2">
    <name type="scientific">Aphanomyces astaci</name>
    <name type="common">Crayfish plague agent</name>
    <dbReference type="NCBI Taxonomy" id="112090"/>
    <lineage>
        <taxon>Eukaryota</taxon>
        <taxon>Sar</taxon>
        <taxon>Stramenopiles</taxon>
        <taxon>Oomycota</taxon>
        <taxon>Saprolegniomycetes</taxon>
        <taxon>Saprolegniales</taxon>
        <taxon>Verrucalvaceae</taxon>
        <taxon>Aphanomyces</taxon>
    </lineage>
</organism>
<feature type="non-terminal residue" evidence="1">
    <location>
        <position position="1"/>
    </location>
</feature>
<protein>
    <submittedName>
        <fullName evidence="1">Uncharacterized protein</fullName>
    </submittedName>
</protein>
<accession>A0A397EK63</accession>
<gene>
    <name evidence="1" type="ORF">DYB31_014355</name>
</gene>
<dbReference type="EMBL" id="QUTE01023189">
    <property type="protein sequence ID" value="RHY80825.1"/>
    <property type="molecule type" value="Genomic_DNA"/>
</dbReference>
<evidence type="ECO:0000313" key="1">
    <source>
        <dbReference type="EMBL" id="RHY80825.1"/>
    </source>
</evidence>
<comment type="caution">
    <text evidence="1">The sequence shown here is derived from an EMBL/GenBank/DDBJ whole genome shotgun (WGS) entry which is preliminary data.</text>
</comment>